<keyword evidence="12" id="KW-0237">DNA synthesis</keyword>
<dbReference type="InterPro" id="IPR050862">
    <property type="entry name" value="RdRp_reductase_class-2"/>
</dbReference>
<dbReference type="PROSITE" id="PS51161">
    <property type="entry name" value="ATP_CONE"/>
    <property type="match status" value="1"/>
</dbReference>
<dbReference type="GO" id="GO:0005524">
    <property type="term" value="F:ATP binding"/>
    <property type="evidence" value="ECO:0007669"/>
    <property type="project" value="UniProtKB-UniRule"/>
</dbReference>
<dbReference type="PRINTS" id="PR01183">
    <property type="entry name" value="RIBORDTASEM1"/>
</dbReference>
<protein>
    <recommendedName>
        <fullName evidence="12">Vitamin B12-dependent ribonucleotide reductase</fullName>
        <ecNumber evidence="12">1.17.4.1</ecNumber>
    </recommendedName>
</protein>
<feature type="domain" description="ATP-cone" evidence="13">
    <location>
        <begin position="11"/>
        <end position="107"/>
    </location>
</feature>
<dbReference type="EC" id="1.17.4.1" evidence="12"/>
<keyword evidence="3 12" id="KW-0846">Cobalamin</keyword>
<keyword evidence="4 11" id="KW-0547">Nucleotide-binding</keyword>
<dbReference type="GO" id="GO:0031419">
    <property type="term" value="F:cobalamin binding"/>
    <property type="evidence" value="ECO:0007669"/>
    <property type="project" value="UniProtKB-KW"/>
</dbReference>
<evidence type="ECO:0000256" key="6">
    <source>
        <dbReference type="ARBA" id="ARBA00023002"/>
    </source>
</evidence>
<evidence type="ECO:0000256" key="3">
    <source>
        <dbReference type="ARBA" id="ARBA00022628"/>
    </source>
</evidence>
<comment type="cofactor">
    <cofactor evidence="1 12">
        <name>adenosylcob(III)alamin</name>
        <dbReference type="ChEBI" id="CHEBI:18408"/>
    </cofactor>
</comment>
<evidence type="ECO:0000256" key="9">
    <source>
        <dbReference type="ARBA" id="ARBA00023285"/>
    </source>
</evidence>
<evidence type="ECO:0000256" key="12">
    <source>
        <dbReference type="RuleBase" id="RU364064"/>
    </source>
</evidence>
<keyword evidence="5 11" id="KW-0067">ATP-binding</keyword>
<reference evidence="14" key="1">
    <citation type="submission" date="2020-11" db="EMBL/GenBank/DDBJ databases">
        <title>Connecting structure to function with the recovery of over 1000 high-quality activated sludge metagenome-assembled genomes encoding full-length rRNA genes using long-read sequencing.</title>
        <authorList>
            <person name="Singleton C.M."/>
            <person name="Petriglieri F."/>
            <person name="Kristensen J.M."/>
            <person name="Kirkegaard R.H."/>
            <person name="Michaelsen T.Y."/>
            <person name="Andersen M.H."/>
            <person name="Karst S.M."/>
            <person name="Dueholm M.S."/>
            <person name="Nielsen P.H."/>
            <person name="Albertsen M."/>
        </authorList>
    </citation>
    <scope>NUCLEOTIDE SEQUENCE</scope>
    <source>
        <strain evidence="14">Fred_18-Q3-R57-64_BAT3C.431</strain>
    </source>
</reference>
<dbReference type="UniPathway" id="UPA00326"/>
<evidence type="ECO:0000313" key="14">
    <source>
        <dbReference type="EMBL" id="QQR92460.1"/>
    </source>
</evidence>
<dbReference type="Gene3D" id="3.20.70.20">
    <property type="match status" value="1"/>
</dbReference>
<dbReference type="InterPro" id="IPR000788">
    <property type="entry name" value="RNR_lg_C"/>
</dbReference>
<dbReference type="NCBIfam" id="TIGR02504">
    <property type="entry name" value="NrdJ_Z"/>
    <property type="match status" value="1"/>
</dbReference>
<dbReference type="GO" id="GO:0009263">
    <property type="term" value="P:deoxyribonucleotide biosynthetic process"/>
    <property type="evidence" value="ECO:0007669"/>
    <property type="project" value="UniProtKB-KW"/>
</dbReference>
<evidence type="ECO:0000259" key="13">
    <source>
        <dbReference type="PROSITE" id="PS51161"/>
    </source>
</evidence>
<dbReference type="GO" id="GO:0071897">
    <property type="term" value="P:DNA biosynthetic process"/>
    <property type="evidence" value="ECO:0007669"/>
    <property type="project" value="UniProtKB-KW"/>
</dbReference>
<evidence type="ECO:0000256" key="4">
    <source>
        <dbReference type="ARBA" id="ARBA00022741"/>
    </source>
</evidence>
<dbReference type="Pfam" id="PF02867">
    <property type="entry name" value="Ribonuc_red_lgC"/>
    <property type="match status" value="2"/>
</dbReference>
<comment type="function">
    <text evidence="12">Catalyzes the reduction of ribonucleotides to deoxyribonucleotides. May function to provide a pool of deoxyribonucleotide precursors for DNA repair during oxygen limitation and/or for immediate growth after restoration of oxygen.</text>
</comment>
<dbReference type="PANTHER" id="PTHR43371:SF1">
    <property type="entry name" value="RIBONUCLEOSIDE-DIPHOSPHATE REDUCTASE"/>
    <property type="match status" value="1"/>
</dbReference>
<evidence type="ECO:0000256" key="11">
    <source>
        <dbReference type="PROSITE-ProRule" id="PRU00492"/>
    </source>
</evidence>
<comment type="catalytic activity">
    <reaction evidence="10 12">
        <text>a 2'-deoxyribonucleoside 5'-diphosphate + [thioredoxin]-disulfide + H2O = a ribonucleoside 5'-diphosphate + [thioredoxin]-dithiol</text>
        <dbReference type="Rhea" id="RHEA:23252"/>
        <dbReference type="Rhea" id="RHEA-COMP:10698"/>
        <dbReference type="Rhea" id="RHEA-COMP:10700"/>
        <dbReference type="ChEBI" id="CHEBI:15377"/>
        <dbReference type="ChEBI" id="CHEBI:29950"/>
        <dbReference type="ChEBI" id="CHEBI:50058"/>
        <dbReference type="ChEBI" id="CHEBI:57930"/>
        <dbReference type="ChEBI" id="CHEBI:73316"/>
        <dbReference type="EC" id="1.17.4.1"/>
    </reaction>
</comment>
<dbReference type="PANTHER" id="PTHR43371">
    <property type="entry name" value="VITAMIN B12-DEPENDENT RIBONUCLEOTIDE REDUCTASE"/>
    <property type="match status" value="1"/>
</dbReference>
<evidence type="ECO:0000256" key="8">
    <source>
        <dbReference type="ARBA" id="ARBA00023157"/>
    </source>
</evidence>
<dbReference type="InterPro" id="IPR005144">
    <property type="entry name" value="ATP-cone_dom"/>
</dbReference>
<keyword evidence="7" id="KW-0215">Deoxyribonucleotide synthesis</keyword>
<dbReference type="EMBL" id="CP064981">
    <property type="protein sequence ID" value="QQR92460.1"/>
    <property type="molecule type" value="Genomic_DNA"/>
</dbReference>
<keyword evidence="8" id="KW-1015">Disulfide bond</keyword>
<evidence type="ECO:0000256" key="10">
    <source>
        <dbReference type="ARBA" id="ARBA00047754"/>
    </source>
</evidence>
<dbReference type="AlphaFoldDB" id="A0A7T9DJM2"/>
<keyword evidence="6 12" id="KW-0560">Oxidoreductase</keyword>
<accession>A0A7T9DJM2</accession>
<dbReference type="Pfam" id="PF00317">
    <property type="entry name" value="Ribonuc_red_lgN"/>
    <property type="match status" value="1"/>
</dbReference>
<evidence type="ECO:0000256" key="2">
    <source>
        <dbReference type="ARBA" id="ARBA00007405"/>
    </source>
</evidence>
<name>A0A7T9DJM2_9ARCH</name>
<evidence type="ECO:0000256" key="5">
    <source>
        <dbReference type="ARBA" id="ARBA00022840"/>
    </source>
</evidence>
<comment type="similarity">
    <text evidence="2 12">Belongs to the ribonucleoside diphosphate reductase class-2 family.</text>
</comment>
<dbReference type="SUPFAM" id="SSF51998">
    <property type="entry name" value="PFL-like glycyl radical enzymes"/>
    <property type="match status" value="1"/>
</dbReference>
<dbReference type="CDD" id="cd02888">
    <property type="entry name" value="RNR_II_dimer"/>
    <property type="match status" value="1"/>
</dbReference>
<dbReference type="InterPro" id="IPR013509">
    <property type="entry name" value="RNR_lsu_N"/>
</dbReference>
<dbReference type="InterPro" id="IPR008926">
    <property type="entry name" value="RNR_R1-su_N"/>
</dbReference>
<dbReference type="Proteomes" id="UP000596004">
    <property type="component" value="Chromosome"/>
</dbReference>
<dbReference type="Pfam" id="PF03477">
    <property type="entry name" value="ATP-cone"/>
    <property type="match status" value="1"/>
</dbReference>
<sequence length="768" mass="85571">MNGETIETAIPNIKKRSGSIVPLNQDKITLAITKAFHATGKDDESLALKISDQVMNRLLQEKQTNPADSIPTVEHIQDLVEEQLMLSGEAKVAKAYILYREKRNEERELKRAMLGIPNVETKVGINQLRVLKERYLLKDENGKVIETPEQLYRRVADNIAQAELLSGGNEETAKQWSDKFFHLMDNNEFMPNTPTLMNAGTAIQQLSACFVLPVEDSITGIYDTLKHQAIIHQSGGGTGFDFSRLRAKGSMVKSTKGVASGPISFMKVYDASTQHIKQGGKRRGANMGILRVDHPDIHDFIHCKDDGQSITNFNISVALTEKFMQAVERNEDYELLDPRTKAVVRKENAKSLYDELVASAWKTGDPGIIFIDRINRDNPVPHIYTIEATNPCGEQPLGPYDSCNLGSINLAKYLSPEGSVQWDQLRETVRTAVRFLDNTIDMNKYPIPQIRDMNKGNRRIGLGVMGWADMLFKLNIPYNSEEGCQFAEKMAKFIRDEADAMSQELGKEKGVFLHWKGSIYDMPNGPTFRNCARITIAPTGTISMIADCSSGIEPLFAISFVKRVMDGQELLYVNDIFKEVAIKRGFYNEQLMERIAQEGTAAHCDEIPEDVRKTFVCAHDISPYWHLRMQAAWQKHTDNAISKTVNFSHHATVNEVAEVYMLAYKLGCKGVTIYRDGSKGFENQVLNLNVKGKSSKQLEEEYKAKVLSGAPTVAPAVGSANANAMHVTTPPQATMGKELCPKCSSKNFVAESGCDSCKDCGYSACHVA</sequence>
<proteinExistence type="inferred from homology"/>
<evidence type="ECO:0000256" key="1">
    <source>
        <dbReference type="ARBA" id="ARBA00001922"/>
    </source>
</evidence>
<gene>
    <name evidence="14" type="ORF">IPJ89_04905</name>
</gene>
<organism evidence="14">
    <name type="scientific">Candidatus Iainarchaeum sp</name>
    <dbReference type="NCBI Taxonomy" id="3101447"/>
    <lineage>
        <taxon>Archaea</taxon>
        <taxon>Candidatus Iainarchaeota</taxon>
        <taxon>Candidatus Iainarchaeia</taxon>
        <taxon>Candidatus Iainarchaeales</taxon>
        <taxon>Candidatus Iainarchaeaceae</taxon>
        <taxon>Candidatus Iainarchaeum</taxon>
    </lineage>
</organism>
<keyword evidence="9 12" id="KW-0170">Cobalt</keyword>
<evidence type="ECO:0000256" key="7">
    <source>
        <dbReference type="ARBA" id="ARBA00023116"/>
    </source>
</evidence>
<dbReference type="GO" id="GO:0004748">
    <property type="term" value="F:ribonucleoside-diphosphate reductase activity, thioredoxin disulfide as acceptor"/>
    <property type="evidence" value="ECO:0007669"/>
    <property type="project" value="UniProtKB-EC"/>
</dbReference>
<dbReference type="SUPFAM" id="SSF48168">
    <property type="entry name" value="R1 subunit of ribonucleotide reductase, N-terminal domain"/>
    <property type="match status" value="1"/>
</dbReference>
<dbReference type="InterPro" id="IPR013344">
    <property type="entry name" value="RNR_NrdJ/NrdZ"/>
</dbReference>